<reference evidence="1" key="1">
    <citation type="submission" date="2022-05" db="EMBL/GenBank/DDBJ databases">
        <title>Chromosome-level genome of Chaenocephalus aceratus.</title>
        <authorList>
            <person name="Park H."/>
        </authorList>
    </citation>
    <scope>NUCLEOTIDE SEQUENCE</scope>
    <source>
        <strain evidence="1">KU_202001</strain>
    </source>
</reference>
<evidence type="ECO:0000313" key="2">
    <source>
        <dbReference type="Proteomes" id="UP001057452"/>
    </source>
</evidence>
<accession>A0ACB9X2U1</accession>
<keyword evidence="2" id="KW-1185">Reference proteome</keyword>
<dbReference type="Proteomes" id="UP001057452">
    <property type="component" value="Chromosome 9"/>
</dbReference>
<dbReference type="EMBL" id="CM043793">
    <property type="protein sequence ID" value="KAI4820737.1"/>
    <property type="molecule type" value="Genomic_DNA"/>
</dbReference>
<name>A0ACB9X2U1_CHAAC</name>
<proteinExistence type="predicted"/>
<sequence>MALLGLLVLSLFHVSLVGSHTSSQHASSPPQPAGEQSPEGSDNLSFPWSRLRLPRYIIPLHYDLHLHPNLTSLSFTGSVQIQIDVQNNTNWVVLHSKGLKISKATILDQNLTHLSDKVLPVLHHLSHEQIGIFSPRVLSSGRKYFLCIEFGAELAEGFYGFYKSTYTTSTGEDQGKR</sequence>
<evidence type="ECO:0000313" key="1">
    <source>
        <dbReference type="EMBL" id="KAI4820737.1"/>
    </source>
</evidence>
<comment type="caution">
    <text evidence="1">The sequence shown here is derived from an EMBL/GenBank/DDBJ whole genome shotgun (WGS) entry which is preliminary data.</text>
</comment>
<gene>
    <name evidence="1" type="ORF">KUCAC02_028706</name>
</gene>
<organism evidence="1 2">
    <name type="scientific">Chaenocephalus aceratus</name>
    <name type="common">Blackfin icefish</name>
    <name type="synonym">Chaenichthys aceratus</name>
    <dbReference type="NCBI Taxonomy" id="36190"/>
    <lineage>
        <taxon>Eukaryota</taxon>
        <taxon>Metazoa</taxon>
        <taxon>Chordata</taxon>
        <taxon>Craniata</taxon>
        <taxon>Vertebrata</taxon>
        <taxon>Euteleostomi</taxon>
        <taxon>Actinopterygii</taxon>
        <taxon>Neopterygii</taxon>
        <taxon>Teleostei</taxon>
        <taxon>Neoteleostei</taxon>
        <taxon>Acanthomorphata</taxon>
        <taxon>Eupercaria</taxon>
        <taxon>Perciformes</taxon>
        <taxon>Notothenioidei</taxon>
        <taxon>Channichthyidae</taxon>
        <taxon>Chaenocephalus</taxon>
    </lineage>
</organism>
<protein>
    <submittedName>
        <fullName evidence="1">Uncharacterized protein</fullName>
    </submittedName>
</protein>